<feature type="compositionally biased region" description="Polar residues" evidence="1">
    <location>
        <begin position="10"/>
        <end position="19"/>
    </location>
</feature>
<sequence>MTMMVKHANHNATTRQGSNKPRRIRKLPSSRKSNHSLGNKQASSKSFRTTASGTSAMFHTKDGDDMSQYAFSVDPSMYNNNSSGRQLVSDNDNAQPPPPQEEDWEELKSVDESVYWDRSIAPGQPVTQKELEEVWKRTRGMLVKDTSIPKLIVPKSSSTPKVSPPKKTSHRFVKDNNDKSVPKIIAPTPTKRSLPEDASEEMDLMGSSRTVFKQMQLQQQKQLSQQQRPPSQRVKQQPQELDPTVTEEESMAASAEGGSVAIIRPKKGKRKSVLHTGTSPSSSKKKGKRKSVLHRFFGSIFSTGTSTAKKSKGESRRNKRQSLPTKPNEPWDKNYATAGSAPNRAYRSVGTFSASTNTTASSNVRKSSAKQRRRHQSTGVLVLEQKQKQPMTIRAEAPKAQPPGVKSVEC</sequence>
<reference evidence="2" key="1">
    <citation type="submission" date="2020-06" db="EMBL/GenBank/DDBJ databases">
        <authorList>
            <consortium name="Plant Systems Biology data submission"/>
        </authorList>
    </citation>
    <scope>NUCLEOTIDE SEQUENCE</scope>
    <source>
        <strain evidence="2">D6</strain>
    </source>
</reference>
<feature type="compositionally biased region" description="Polar residues" evidence="1">
    <location>
        <begin position="35"/>
        <end position="57"/>
    </location>
</feature>
<proteinExistence type="predicted"/>
<feature type="compositionally biased region" description="Low complexity" evidence="1">
    <location>
        <begin position="251"/>
        <end position="261"/>
    </location>
</feature>
<feature type="region of interest" description="Disordered" evidence="1">
    <location>
        <begin position="1"/>
        <end position="107"/>
    </location>
</feature>
<dbReference type="Proteomes" id="UP001153069">
    <property type="component" value="Unassembled WGS sequence"/>
</dbReference>
<protein>
    <submittedName>
        <fullName evidence="2">Uncharacterized protein</fullName>
    </submittedName>
</protein>
<evidence type="ECO:0000313" key="3">
    <source>
        <dbReference type="Proteomes" id="UP001153069"/>
    </source>
</evidence>
<feature type="compositionally biased region" description="Basic and acidic residues" evidence="1">
    <location>
        <begin position="172"/>
        <end position="181"/>
    </location>
</feature>
<feature type="compositionally biased region" description="Basic residues" evidence="1">
    <location>
        <begin position="367"/>
        <end position="376"/>
    </location>
</feature>
<feature type="compositionally biased region" description="Basic residues" evidence="1">
    <location>
        <begin position="283"/>
        <end position="293"/>
    </location>
</feature>
<feature type="compositionally biased region" description="Low complexity" evidence="1">
    <location>
        <begin position="351"/>
        <end position="363"/>
    </location>
</feature>
<evidence type="ECO:0000313" key="2">
    <source>
        <dbReference type="EMBL" id="CAB9519124.1"/>
    </source>
</evidence>
<feature type="compositionally biased region" description="Polar residues" evidence="1">
    <location>
        <begin position="77"/>
        <end position="94"/>
    </location>
</feature>
<keyword evidence="3" id="KW-1185">Reference proteome</keyword>
<name>A0A9N8EI46_9STRA</name>
<feature type="compositionally biased region" description="Basic residues" evidence="1">
    <location>
        <begin position="264"/>
        <end position="273"/>
    </location>
</feature>
<evidence type="ECO:0000256" key="1">
    <source>
        <dbReference type="SAM" id="MobiDB-lite"/>
    </source>
</evidence>
<accession>A0A9N8EI46</accession>
<feature type="compositionally biased region" description="Basic residues" evidence="1">
    <location>
        <begin position="20"/>
        <end position="34"/>
    </location>
</feature>
<feature type="compositionally biased region" description="Low complexity" evidence="1">
    <location>
        <begin position="213"/>
        <end position="239"/>
    </location>
</feature>
<feature type="region of interest" description="Disordered" evidence="1">
    <location>
        <begin position="152"/>
        <end position="410"/>
    </location>
</feature>
<comment type="caution">
    <text evidence="2">The sequence shown here is derived from an EMBL/GenBank/DDBJ whole genome shotgun (WGS) entry which is preliminary data.</text>
</comment>
<dbReference type="AlphaFoldDB" id="A0A9N8EI46"/>
<gene>
    <name evidence="2" type="ORF">SEMRO_990_G228630.1</name>
</gene>
<organism evidence="2 3">
    <name type="scientific">Seminavis robusta</name>
    <dbReference type="NCBI Taxonomy" id="568900"/>
    <lineage>
        <taxon>Eukaryota</taxon>
        <taxon>Sar</taxon>
        <taxon>Stramenopiles</taxon>
        <taxon>Ochrophyta</taxon>
        <taxon>Bacillariophyta</taxon>
        <taxon>Bacillariophyceae</taxon>
        <taxon>Bacillariophycidae</taxon>
        <taxon>Naviculales</taxon>
        <taxon>Naviculaceae</taxon>
        <taxon>Seminavis</taxon>
    </lineage>
</organism>
<dbReference type="EMBL" id="CAICTM010000988">
    <property type="protein sequence ID" value="CAB9519124.1"/>
    <property type="molecule type" value="Genomic_DNA"/>
</dbReference>